<feature type="region of interest" description="Disordered" evidence="1">
    <location>
        <begin position="161"/>
        <end position="244"/>
    </location>
</feature>
<dbReference type="GeneTree" id="ENSGT00940000176971"/>
<reference evidence="3" key="3">
    <citation type="submission" date="2025-09" db="UniProtKB">
        <authorList>
            <consortium name="Ensembl"/>
        </authorList>
    </citation>
    <scope>IDENTIFICATION</scope>
</reference>
<evidence type="ECO:0000256" key="1">
    <source>
        <dbReference type="SAM" id="MobiDB-lite"/>
    </source>
</evidence>
<feature type="compositionally biased region" description="Polar residues" evidence="1">
    <location>
        <begin position="203"/>
        <end position="219"/>
    </location>
</feature>
<dbReference type="Pfam" id="PF13472">
    <property type="entry name" value="Lipase_GDSL_2"/>
    <property type="match status" value="1"/>
</dbReference>
<evidence type="ECO:0000259" key="2">
    <source>
        <dbReference type="Pfam" id="PF13472"/>
    </source>
</evidence>
<dbReference type="SUPFAM" id="SSF52266">
    <property type="entry name" value="SGNH hydrolase"/>
    <property type="match status" value="1"/>
</dbReference>
<evidence type="ECO:0000313" key="4">
    <source>
        <dbReference type="Proteomes" id="UP000694548"/>
    </source>
</evidence>
<protein>
    <recommendedName>
        <fullName evidence="2">SGNH hydrolase-type esterase domain-containing protein</fullName>
    </recommendedName>
</protein>
<organism evidence="3 4">
    <name type="scientific">Nothobranchius furzeri</name>
    <name type="common">Turquoise killifish</name>
    <dbReference type="NCBI Taxonomy" id="105023"/>
    <lineage>
        <taxon>Eukaryota</taxon>
        <taxon>Metazoa</taxon>
        <taxon>Chordata</taxon>
        <taxon>Craniata</taxon>
        <taxon>Vertebrata</taxon>
        <taxon>Euteleostomi</taxon>
        <taxon>Actinopterygii</taxon>
        <taxon>Neopterygii</taxon>
        <taxon>Teleostei</taxon>
        <taxon>Neoteleostei</taxon>
        <taxon>Acanthomorphata</taxon>
        <taxon>Ovalentaria</taxon>
        <taxon>Atherinomorphae</taxon>
        <taxon>Cyprinodontiformes</taxon>
        <taxon>Nothobranchiidae</taxon>
        <taxon>Nothobranchius</taxon>
    </lineage>
</organism>
<dbReference type="Gene3D" id="3.40.50.12690">
    <property type="match status" value="1"/>
</dbReference>
<accession>A0A8C6NVE5</accession>
<dbReference type="CDD" id="cd00229">
    <property type="entry name" value="SGNH_hydrolase"/>
    <property type="match status" value="1"/>
</dbReference>
<dbReference type="InterPro" id="IPR013830">
    <property type="entry name" value="SGNH_hydro"/>
</dbReference>
<feature type="compositionally biased region" description="Polar residues" evidence="1">
    <location>
        <begin position="161"/>
        <end position="172"/>
    </location>
</feature>
<sequence length="390" mass="42333">MAPLTCSPGCDGCHKLSQKVLELERRISTLHQIQDHERDVDIIFGHTLAAADSAQLADTILYQPGGAVEGGPTAGCPSGLWAPETREITTAEEAEGARWLQQGAKAKFLLCSTPTLQGAWSTVGRGGGARSSSHRSAPFGLPLTNRFALLEKDFPPLTASWPCSSTVPSSDSIEPPREQLPDADGPPRPAQPWAAARARRGVTTFTPNPQREPSAQGNRCSPGEPLNNIQQVPDGSSAPADPPPRTLIIGDSIIKHIRMSGAVTHRAKVMDIAKRIPDLIHNHPTVSKIIIHAGTNDTRMQQSELLKRDFTHLFSLLQTTHLCVFISGPIPTVDRGIGHFSRILSLNTWLSSVTVQHNIAFIDNFNIFWGRKHLFGPDGLHLNRQGTHTL</sequence>
<reference evidence="3" key="1">
    <citation type="submission" date="2014-08" db="EMBL/GenBank/DDBJ databases">
        <authorList>
            <person name="Senf B."/>
            <person name="Petzold A."/>
            <person name="Downie B.R."/>
            <person name="Koch P."/>
            <person name="Platzer M."/>
        </authorList>
    </citation>
    <scope>NUCLEOTIDE SEQUENCE [LARGE SCALE GENOMIC DNA]</scope>
    <source>
        <strain evidence="3">GRZ</strain>
    </source>
</reference>
<dbReference type="Proteomes" id="UP000694548">
    <property type="component" value="Chromosome sgr07"/>
</dbReference>
<evidence type="ECO:0000313" key="3">
    <source>
        <dbReference type="Ensembl" id="ENSNFUP00015028103.1"/>
    </source>
</evidence>
<reference evidence="3" key="2">
    <citation type="submission" date="2025-08" db="UniProtKB">
        <authorList>
            <consortium name="Ensembl"/>
        </authorList>
    </citation>
    <scope>IDENTIFICATION</scope>
</reference>
<dbReference type="Gene3D" id="3.40.50.12700">
    <property type="match status" value="1"/>
</dbReference>
<dbReference type="Ensembl" id="ENSNFUT00015029366.1">
    <property type="protein sequence ID" value="ENSNFUP00015028103.1"/>
    <property type="gene ID" value="ENSNFUG00015013591.1"/>
</dbReference>
<name>A0A8C6NVE5_NOTFU</name>
<proteinExistence type="predicted"/>
<feature type="domain" description="SGNH hydrolase-type esterase" evidence="2">
    <location>
        <begin position="260"/>
        <end position="386"/>
    </location>
</feature>
<keyword evidence="4" id="KW-1185">Reference proteome</keyword>
<dbReference type="AlphaFoldDB" id="A0A8C6NVE5"/>